<name>A0AAU9K205_9CILI</name>
<gene>
    <name evidence="1" type="ORF">BSTOLATCC_MIC53476</name>
</gene>
<organism evidence="1 2">
    <name type="scientific">Blepharisma stoltei</name>
    <dbReference type="NCBI Taxonomy" id="1481888"/>
    <lineage>
        <taxon>Eukaryota</taxon>
        <taxon>Sar</taxon>
        <taxon>Alveolata</taxon>
        <taxon>Ciliophora</taxon>
        <taxon>Postciliodesmatophora</taxon>
        <taxon>Heterotrichea</taxon>
        <taxon>Heterotrichida</taxon>
        <taxon>Blepharismidae</taxon>
        <taxon>Blepharisma</taxon>
    </lineage>
</organism>
<comment type="caution">
    <text evidence="1">The sequence shown here is derived from an EMBL/GenBank/DDBJ whole genome shotgun (WGS) entry which is preliminary data.</text>
</comment>
<proteinExistence type="predicted"/>
<dbReference type="AlphaFoldDB" id="A0AAU9K205"/>
<sequence length="68" mass="7720">MKITSRWTNSILGANVEDSVGTNTSKGLTQDLQISSTIQRFWVTITEVVISRRRQKIWPGVPTETWTV</sequence>
<evidence type="ECO:0000313" key="2">
    <source>
        <dbReference type="Proteomes" id="UP001162131"/>
    </source>
</evidence>
<evidence type="ECO:0000313" key="1">
    <source>
        <dbReference type="EMBL" id="CAG9331406.1"/>
    </source>
</evidence>
<keyword evidence="2" id="KW-1185">Reference proteome</keyword>
<dbReference type="EMBL" id="CAJZBQ010000053">
    <property type="protein sequence ID" value="CAG9331406.1"/>
    <property type="molecule type" value="Genomic_DNA"/>
</dbReference>
<dbReference type="Proteomes" id="UP001162131">
    <property type="component" value="Unassembled WGS sequence"/>
</dbReference>
<accession>A0AAU9K205</accession>
<protein>
    <submittedName>
        <fullName evidence="1">Uncharacterized protein</fullName>
    </submittedName>
</protein>
<reference evidence="1" key="1">
    <citation type="submission" date="2021-09" db="EMBL/GenBank/DDBJ databases">
        <authorList>
            <consortium name="AG Swart"/>
            <person name="Singh M."/>
            <person name="Singh A."/>
            <person name="Seah K."/>
            <person name="Emmerich C."/>
        </authorList>
    </citation>
    <scope>NUCLEOTIDE SEQUENCE</scope>
    <source>
        <strain evidence="1">ATCC30299</strain>
    </source>
</reference>